<comment type="subcellular location">
    <subcellularLocation>
        <location evidence="1">Membrane</location>
        <topology evidence="1">Multi-pass membrane protein</topology>
    </subcellularLocation>
</comment>
<evidence type="ECO:0000256" key="4">
    <source>
        <dbReference type="ARBA" id="ARBA00023136"/>
    </source>
</evidence>
<evidence type="ECO:0000259" key="6">
    <source>
        <dbReference type="Pfam" id="PF01699"/>
    </source>
</evidence>
<protein>
    <submittedName>
        <fullName evidence="7">Calcium/sodium antiporter</fullName>
    </submittedName>
</protein>
<sequence length="324" mass="33188">MTWIELIIGLALLLGGGEALVRGSVSVATRLGVSQLMIGLTLVGFGTSMPELVSSIQAAVRGAPAIAVGNVIGSNIANVLLILGASALILPIATRKEAFRRDGIVLIGASLLLLVLALRGEIGRWEGLILLVLLAGYVGYTYATERMSSDASAEMHSAQAEAHAAPVSVWLALTLAVGGIVGVVFGADLLIGAAIEIAPRLGLSEAVVGLTLVAVGTSMPEFATSVMAAIRGKGDVAFGNVVGSNIFNALGILGGCALISPVAVSSEFLRFDVWVMVGTAVLLVVFAVTGWRLSRREGVVFLATYGLYLVALLTTNGRGAIALI</sequence>
<dbReference type="Gene3D" id="1.20.1420.30">
    <property type="entry name" value="NCX, central ion-binding region"/>
    <property type="match status" value="1"/>
</dbReference>
<dbReference type="InterPro" id="IPR044880">
    <property type="entry name" value="NCX_ion-bd_dom_sf"/>
</dbReference>
<dbReference type="EMBL" id="JBHUNP010000001">
    <property type="protein sequence ID" value="MFD2648326.1"/>
    <property type="molecule type" value="Genomic_DNA"/>
</dbReference>
<name>A0ABW5QLS6_9HYPH</name>
<comment type="caution">
    <text evidence="7">The sequence shown here is derived from an EMBL/GenBank/DDBJ whole genome shotgun (WGS) entry which is preliminary data.</text>
</comment>
<evidence type="ECO:0000256" key="2">
    <source>
        <dbReference type="ARBA" id="ARBA00022692"/>
    </source>
</evidence>
<dbReference type="RefSeq" id="WP_386833473.1">
    <property type="nucleotide sequence ID" value="NZ_JBHUNP010000001.1"/>
</dbReference>
<feature type="domain" description="Sodium/calcium exchanger membrane region" evidence="6">
    <location>
        <begin position="173"/>
        <end position="313"/>
    </location>
</feature>
<feature type="transmembrane region" description="Helical" evidence="5">
    <location>
        <begin position="271"/>
        <end position="293"/>
    </location>
</feature>
<evidence type="ECO:0000256" key="3">
    <source>
        <dbReference type="ARBA" id="ARBA00022989"/>
    </source>
</evidence>
<accession>A0ABW5QLS6</accession>
<feature type="transmembrane region" description="Helical" evidence="5">
    <location>
        <begin position="242"/>
        <end position="264"/>
    </location>
</feature>
<feature type="transmembrane region" description="Helical" evidence="5">
    <location>
        <begin position="299"/>
        <end position="321"/>
    </location>
</feature>
<feature type="transmembrane region" description="Helical" evidence="5">
    <location>
        <begin position="33"/>
        <end position="53"/>
    </location>
</feature>
<dbReference type="InterPro" id="IPR004481">
    <property type="entry name" value="K/Na/Ca-exchanger"/>
</dbReference>
<feature type="transmembrane region" description="Helical" evidence="5">
    <location>
        <begin position="207"/>
        <end position="230"/>
    </location>
</feature>
<feature type="transmembrane region" description="Helical" evidence="5">
    <location>
        <begin position="169"/>
        <end position="195"/>
    </location>
</feature>
<feature type="domain" description="Sodium/calcium exchanger membrane region" evidence="6">
    <location>
        <begin position="3"/>
        <end position="142"/>
    </location>
</feature>
<feature type="transmembrane region" description="Helical" evidence="5">
    <location>
        <begin position="65"/>
        <end position="92"/>
    </location>
</feature>
<dbReference type="Pfam" id="PF01699">
    <property type="entry name" value="Na_Ca_ex"/>
    <property type="match status" value="2"/>
</dbReference>
<evidence type="ECO:0000256" key="1">
    <source>
        <dbReference type="ARBA" id="ARBA00004141"/>
    </source>
</evidence>
<dbReference type="InterPro" id="IPR004837">
    <property type="entry name" value="NaCa_Exmemb"/>
</dbReference>
<evidence type="ECO:0000256" key="5">
    <source>
        <dbReference type="SAM" id="Phobius"/>
    </source>
</evidence>
<dbReference type="NCBIfam" id="TIGR00367">
    <property type="entry name" value="calcium/sodium antiporter"/>
    <property type="match status" value="1"/>
</dbReference>
<proteinExistence type="predicted"/>
<feature type="transmembrane region" description="Helical" evidence="5">
    <location>
        <begin position="125"/>
        <end position="143"/>
    </location>
</feature>
<feature type="transmembrane region" description="Helical" evidence="5">
    <location>
        <begin position="98"/>
        <end position="118"/>
    </location>
</feature>
<keyword evidence="8" id="KW-1185">Reference proteome</keyword>
<dbReference type="PANTHER" id="PTHR10846">
    <property type="entry name" value="SODIUM/POTASSIUM/CALCIUM EXCHANGER"/>
    <property type="match status" value="1"/>
</dbReference>
<keyword evidence="2 5" id="KW-0812">Transmembrane</keyword>
<evidence type="ECO:0000313" key="8">
    <source>
        <dbReference type="Proteomes" id="UP001597521"/>
    </source>
</evidence>
<keyword evidence="4 5" id="KW-0472">Membrane</keyword>
<organism evidence="7 8">
    <name type="scientific">Devosia albogilva</name>
    <dbReference type="NCBI Taxonomy" id="429726"/>
    <lineage>
        <taxon>Bacteria</taxon>
        <taxon>Pseudomonadati</taxon>
        <taxon>Pseudomonadota</taxon>
        <taxon>Alphaproteobacteria</taxon>
        <taxon>Hyphomicrobiales</taxon>
        <taxon>Devosiaceae</taxon>
        <taxon>Devosia</taxon>
    </lineage>
</organism>
<keyword evidence="3 5" id="KW-1133">Transmembrane helix</keyword>
<gene>
    <name evidence="7" type="ORF">ACFSX5_11040</name>
</gene>
<dbReference type="Proteomes" id="UP001597521">
    <property type="component" value="Unassembled WGS sequence"/>
</dbReference>
<reference evidence="8" key="1">
    <citation type="journal article" date="2019" name="Int. J. Syst. Evol. Microbiol.">
        <title>The Global Catalogue of Microorganisms (GCM) 10K type strain sequencing project: providing services to taxonomists for standard genome sequencing and annotation.</title>
        <authorList>
            <consortium name="The Broad Institute Genomics Platform"/>
            <consortium name="The Broad Institute Genome Sequencing Center for Infectious Disease"/>
            <person name="Wu L."/>
            <person name="Ma J."/>
        </authorList>
    </citation>
    <scope>NUCLEOTIDE SEQUENCE [LARGE SCALE GENOMIC DNA]</scope>
    <source>
        <strain evidence="8">CCM 7427</strain>
    </source>
</reference>
<evidence type="ECO:0000313" key="7">
    <source>
        <dbReference type="EMBL" id="MFD2648326.1"/>
    </source>
</evidence>
<dbReference type="PANTHER" id="PTHR10846:SF8">
    <property type="entry name" value="INNER MEMBRANE PROTEIN YRBG"/>
    <property type="match status" value="1"/>
</dbReference>